<dbReference type="EMBL" id="JARIHO010000024">
    <property type="protein sequence ID" value="KAJ7342798.1"/>
    <property type="molecule type" value="Genomic_DNA"/>
</dbReference>
<dbReference type="AlphaFoldDB" id="A0AAD6ZWA7"/>
<keyword evidence="1" id="KW-1133">Transmembrane helix</keyword>
<evidence type="ECO:0000313" key="3">
    <source>
        <dbReference type="Proteomes" id="UP001218218"/>
    </source>
</evidence>
<name>A0AAD6ZWA7_9AGAR</name>
<dbReference type="Proteomes" id="UP001218218">
    <property type="component" value="Unassembled WGS sequence"/>
</dbReference>
<evidence type="ECO:0000256" key="1">
    <source>
        <dbReference type="SAM" id="Phobius"/>
    </source>
</evidence>
<feature type="non-terminal residue" evidence="2">
    <location>
        <position position="131"/>
    </location>
</feature>
<reference evidence="2" key="1">
    <citation type="submission" date="2023-03" db="EMBL/GenBank/DDBJ databases">
        <title>Massive genome expansion in bonnet fungi (Mycena s.s.) driven by repeated elements and novel gene families across ecological guilds.</title>
        <authorList>
            <consortium name="Lawrence Berkeley National Laboratory"/>
            <person name="Harder C.B."/>
            <person name="Miyauchi S."/>
            <person name="Viragh M."/>
            <person name="Kuo A."/>
            <person name="Thoen E."/>
            <person name="Andreopoulos B."/>
            <person name="Lu D."/>
            <person name="Skrede I."/>
            <person name="Drula E."/>
            <person name="Henrissat B."/>
            <person name="Morin E."/>
            <person name="Kohler A."/>
            <person name="Barry K."/>
            <person name="LaButti K."/>
            <person name="Morin E."/>
            <person name="Salamov A."/>
            <person name="Lipzen A."/>
            <person name="Mereny Z."/>
            <person name="Hegedus B."/>
            <person name="Baldrian P."/>
            <person name="Stursova M."/>
            <person name="Weitz H."/>
            <person name="Taylor A."/>
            <person name="Grigoriev I.V."/>
            <person name="Nagy L.G."/>
            <person name="Martin F."/>
            <person name="Kauserud H."/>
        </authorList>
    </citation>
    <scope>NUCLEOTIDE SEQUENCE</scope>
    <source>
        <strain evidence="2">CBHHK002</strain>
    </source>
</reference>
<feature type="transmembrane region" description="Helical" evidence="1">
    <location>
        <begin position="12"/>
        <end position="30"/>
    </location>
</feature>
<proteinExistence type="predicted"/>
<accession>A0AAD6ZWA7</accession>
<gene>
    <name evidence="2" type="ORF">DFH08DRAFT_633036</name>
</gene>
<keyword evidence="3" id="KW-1185">Reference proteome</keyword>
<protein>
    <submittedName>
        <fullName evidence="2">Uncharacterized protein</fullName>
    </submittedName>
</protein>
<evidence type="ECO:0000313" key="2">
    <source>
        <dbReference type="EMBL" id="KAJ7342798.1"/>
    </source>
</evidence>
<keyword evidence="1" id="KW-0472">Membrane</keyword>
<sequence length="131" mass="14415">IVKGLHCPQTISRIVALVLFCMVVMHPYALHVRAPGTENLNMLDLGPYHASVKAHMKKLIADPGPLFSSSPDSYKTATLDGRPWSDMKAWDTCVKQLPTLPHVCPLMVAGLKAALECFEHFTMEFVEGGLI</sequence>
<organism evidence="2 3">
    <name type="scientific">Mycena albidolilacea</name>
    <dbReference type="NCBI Taxonomy" id="1033008"/>
    <lineage>
        <taxon>Eukaryota</taxon>
        <taxon>Fungi</taxon>
        <taxon>Dikarya</taxon>
        <taxon>Basidiomycota</taxon>
        <taxon>Agaricomycotina</taxon>
        <taxon>Agaricomycetes</taxon>
        <taxon>Agaricomycetidae</taxon>
        <taxon>Agaricales</taxon>
        <taxon>Marasmiineae</taxon>
        <taxon>Mycenaceae</taxon>
        <taxon>Mycena</taxon>
    </lineage>
</organism>
<feature type="non-terminal residue" evidence="2">
    <location>
        <position position="1"/>
    </location>
</feature>
<comment type="caution">
    <text evidence="2">The sequence shown here is derived from an EMBL/GenBank/DDBJ whole genome shotgun (WGS) entry which is preliminary data.</text>
</comment>
<keyword evidence="1" id="KW-0812">Transmembrane</keyword>